<feature type="domain" description="DhaL" evidence="3">
    <location>
        <begin position="17"/>
        <end position="219"/>
    </location>
</feature>
<keyword evidence="2 4" id="KW-0418">Kinase</keyword>
<evidence type="ECO:0000313" key="4">
    <source>
        <dbReference type="EMBL" id="MBF4768212.1"/>
    </source>
</evidence>
<evidence type="ECO:0000256" key="2">
    <source>
        <dbReference type="ARBA" id="ARBA00022777"/>
    </source>
</evidence>
<sequence length="225" mass="22224">MGTLTGTVAVTESVSVATLVDWLSSFRDAVHEQGTYLTELDSAIGDADHGANLIRGMDAVMGAVAGEVSTVGSAGDLLKKVGMTLVTSVGGASGPLYGTFFLRAATATGDATSLDAAAVLAMLRAGLEGIVARGKAEAGDKTMYDALAPGLDAFASALESGRDVLGAAEAAADAAADGRDATEPLIALKGRASYLGERSVGHIDPGAASSALLLRALADALAAAG</sequence>
<dbReference type="GO" id="GO:0019563">
    <property type="term" value="P:glycerol catabolic process"/>
    <property type="evidence" value="ECO:0007669"/>
    <property type="project" value="TreeGrafter"/>
</dbReference>
<evidence type="ECO:0000256" key="1">
    <source>
        <dbReference type="ARBA" id="ARBA00022679"/>
    </source>
</evidence>
<dbReference type="AlphaFoldDB" id="A0A930VKA9"/>
<name>A0A930VKA9_9ACTN</name>
<dbReference type="Proteomes" id="UP000660668">
    <property type="component" value="Unassembled WGS sequence"/>
</dbReference>
<evidence type="ECO:0000259" key="3">
    <source>
        <dbReference type="PROSITE" id="PS51480"/>
    </source>
</evidence>
<proteinExistence type="predicted"/>
<dbReference type="Gene3D" id="1.25.40.340">
    <property type="match status" value="1"/>
</dbReference>
<accession>A0A930VKA9</accession>
<dbReference type="PANTHER" id="PTHR28629:SF4">
    <property type="entry name" value="TRIOKINASE_FMN CYCLASE"/>
    <property type="match status" value="1"/>
</dbReference>
<dbReference type="InterPro" id="IPR036117">
    <property type="entry name" value="DhaL_dom_sf"/>
</dbReference>
<comment type="caution">
    <text evidence="4">The sequence shown here is derived from an EMBL/GenBank/DDBJ whole genome shotgun (WGS) entry which is preliminary data.</text>
</comment>
<dbReference type="InterPro" id="IPR012737">
    <property type="entry name" value="DhaK_L_YcgS"/>
</dbReference>
<reference evidence="4" key="1">
    <citation type="submission" date="2020-11" db="EMBL/GenBank/DDBJ databases">
        <title>Nocardioides cynanchi sp. nov., isolated from soil of rhizosphere of Cynanchum wilfordii.</title>
        <authorList>
            <person name="Lee J.-S."/>
            <person name="Suh M.K."/>
            <person name="Kim J.-S."/>
        </authorList>
    </citation>
    <scope>NUCLEOTIDE SEQUENCE</scope>
    <source>
        <strain evidence="4">KCTC 19276</strain>
    </source>
</reference>
<dbReference type="GO" id="GO:0005829">
    <property type="term" value="C:cytosol"/>
    <property type="evidence" value="ECO:0007669"/>
    <property type="project" value="TreeGrafter"/>
</dbReference>
<dbReference type="RefSeq" id="WP_194696361.1">
    <property type="nucleotide sequence ID" value="NZ_JADKPO010000012.1"/>
</dbReference>
<protein>
    <submittedName>
        <fullName evidence="4">Dihydroxyacetone kinase subunit L</fullName>
    </submittedName>
</protein>
<organism evidence="4 5">
    <name type="scientific">Nocardioides agariphilus</name>
    <dbReference type="NCBI Taxonomy" id="433664"/>
    <lineage>
        <taxon>Bacteria</taxon>
        <taxon>Bacillati</taxon>
        <taxon>Actinomycetota</taxon>
        <taxon>Actinomycetes</taxon>
        <taxon>Propionibacteriales</taxon>
        <taxon>Nocardioidaceae</taxon>
        <taxon>Nocardioides</taxon>
    </lineage>
</organism>
<evidence type="ECO:0000313" key="5">
    <source>
        <dbReference type="Proteomes" id="UP000660668"/>
    </source>
</evidence>
<dbReference type="SUPFAM" id="SSF101473">
    <property type="entry name" value="DhaL-like"/>
    <property type="match status" value="1"/>
</dbReference>
<dbReference type="PANTHER" id="PTHR28629">
    <property type="entry name" value="TRIOKINASE/FMN CYCLASE"/>
    <property type="match status" value="1"/>
</dbReference>
<dbReference type="Pfam" id="PF02734">
    <property type="entry name" value="Dak2"/>
    <property type="match status" value="1"/>
</dbReference>
<dbReference type="PROSITE" id="PS51480">
    <property type="entry name" value="DHAL"/>
    <property type="match status" value="1"/>
</dbReference>
<gene>
    <name evidence="4" type="primary">dhaL</name>
    <name evidence="4" type="ORF">ISU10_10570</name>
</gene>
<keyword evidence="1" id="KW-0808">Transferase</keyword>
<dbReference type="InterPro" id="IPR050861">
    <property type="entry name" value="Dihydroxyacetone_Kinase"/>
</dbReference>
<dbReference type="FunFam" id="1.25.40.340:FF:000002">
    <property type="entry name" value="Dihydroxyacetone kinase, L subunit"/>
    <property type="match status" value="1"/>
</dbReference>
<keyword evidence="5" id="KW-1185">Reference proteome</keyword>
<dbReference type="NCBIfam" id="TIGR02365">
    <property type="entry name" value="dha_L_ycgS"/>
    <property type="match status" value="1"/>
</dbReference>
<dbReference type="GO" id="GO:0004371">
    <property type="term" value="F:glycerone kinase activity"/>
    <property type="evidence" value="ECO:0007669"/>
    <property type="project" value="InterPro"/>
</dbReference>
<dbReference type="SMART" id="SM01120">
    <property type="entry name" value="Dak2"/>
    <property type="match status" value="1"/>
</dbReference>
<dbReference type="EMBL" id="JADKPO010000012">
    <property type="protein sequence ID" value="MBF4768212.1"/>
    <property type="molecule type" value="Genomic_DNA"/>
</dbReference>
<dbReference type="InterPro" id="IPR004007">
    <property type="entry name" value="DhaL_dom"/>
</dbReference>